<reference evidence="2" key="3">
    <citation type="submission" date="2024-02" db="UniProtKB">
        <authorList>
            <consortium name="WormBaseParasite"/>
        </authorList>
    </citation>
    <scope>IDENTIFICATION</scope>
    <source>
        <strain evidence="2">pt0022</strain>
    </source>
</reference>
<accession>A0AAF5PG25</accession>
<organism evidence="1 2">
    <name type="scientific">Wuchereria bancrofti</name>
    <dbReference type="NCBI Taxonomy" id="6293"/>
    <lineage>
        <taxon>Eukaryota</taxon>
        <taxon>Metazoa</taxon>
        <taxon>Ecdysozoa</taxon>
        <taxon>Nematoda</taxon>
        <taxon>Chromadorea</taxon>
        <taxon>Rhabditida</taxon>
        <taxon>Spirurina</taxon>
        <taxon>Spiruromorpha</taxon>
        <taxon>Filarioidea</taxon>
        <taxon>Onchocercidae</taxon>
        <taxon>Wuchereria</taxon>
    </lineage>
</organism>
<reference evidence="1" key="1">
    <citation type="submission" date="2015-03" db="EMBL/GenBank/DDBJ databases">
        <title>Wuchereria bancrofti Genome Sequencing Papua New Guinea Strain.</title>
        <authorList>
            <person name="Small S.T."/>
            <person name="Serre D."/>
            <person name="Zimmerman P.A."/>
        </authorList>
    </citation>
    <scope>NUCLEOTIDE SEQUENCE [LARGE SCALE GENOMIC DNA]</scope>
    <source>
        <strain evidence="1">pt0022</strain>
    </source>
</reference>
<proteinExistence type="predicted"/>
<dbReference type="WBParaSite" id="mrna-Wban_00068">
    <property type="protein sequence ID" value="mrna-Wban_00068"/>
    <property type="gene ID" value="Wban_00068"/>
</dbReference>
<protein>
    <submittedName>
        <fullName evidence="2">Uncharacterized protein</fullName>
    </submittedName>
</protein>
<evidence type="ECO:0000313" key="1">
    <source>
        <dbReference type="Proteomes" id="UP000093561"/>
    </source>
</evidence>
<dbReference type="AlphaFoldDB" id="A0AAF5PG25"/>
<name>A0AAF5PG25_WUCBA</name>
<sequence>MNTKNLVIIIRQKRKNFFFRSHSSYC</sequence>
<evidence type="ECO:0000313" key="2">
    <source>
        <dbReference type="WBParaSite" id="mrna-Wban_00068"/>
    </source>
</evidence>
<dbReference type="Proteomes" id="UP000093561">
    <property type="component" value="Unassembled WGS sequence"/>
</dbReference>
<reference evidence="1" key="2">
    <citation type="journal article" date="2016" name="Mol. Ecol.">
        <title>Population genomics of the filarial nematode parasite Wuchereria bancrofti from mosquitoes.</title>
        <authorList>
            <person name="Small S.T."/>
            <person name="Reimer L.J."/>
            <person name="Tisch D.J."/>
            <person name="King C.L."/>
            <person name="Christensen B.M."/>
            <person name="Siba P.M."/>
            <person name="Kazura J.W."/>
            <person name="Serre D."/>
            <person name="Zimmerman P.A."/>
        </authorList>
    </citation>
    <scope>NUCLEOTIDE SEQUENCE</scope>
    <source>
        <strain evidence="1">pt0022</strain>
    </source>
</reference>